<dbReference type="SMR" id="A0A836H534"/>
<organism evidence="2 3">
    <name type="scientific">Leishmania orientalis</name>
    <dbReference type="NCBI Taxonomy" id="2249476"/>
    <lineage>
        <taxon>Eukaryota</taxon>
        <taxon>Discoba</taxon>
        <taxon>Euglenozoa</taxon>
        <taxon>Kinetoplastea</taxon>
        <taxon>Metakinetoplastina</taxon>
        <taxon>Trypanosomatida</taxon>
        <taxon>Trypanosomatidae</taxon>
        <taxon>Leishmaniinae</taxon>
        <taxon>Leishmania</taxon>
    </lineage>
</organism>
<reference evidence="3" key="1">
    <citation type="journal article" date="2021" name="Microbiol. Resour. Announc.">
        <title>LGAAP: Leishmaniinae Genome Assembly and Annotation Pipeline.</title>
        <authorList>
            <person name="Almutairi H."/>
            <person name="Urbaniak M.D."/>
            <person name="Bates M.D."/>
            <person name="Jariyapan N."/>
            <person name="Kwakye-Nuako G."/>
            <person name="Thomaz-Soccol V."/>
            <person name="Al-Salem W.S."/>
            <person name="Dillon R.J."/>
            <person name="Bates P.A."/>
            <person name="Gatherer D."/>
        </authorList>
    </citation>
    <scope>NUCLEOTIDE SEQUENCE [LARGE SCALE GENOMIC DNA]</scope>
</reference>
<dbReference type="RefSeq" id="XP_067060439.1">
    <property type="nucleotide sequence ID" value="XM_067204887.1"/>
</dbReference>
<evidence type="ECO:0000313" key="3">
    <source>
        <dbReference type="Proteomes" id="UP000674143"/>
    </source>
</evidence>
<dbReference type="InterPro" id="IPR003958">
    <property type="entry name" value="CBFA_NFYB_domain"/>
</dbReference>
<evidence type="ECO:0000259" key="1">
    <source>
        <dbReference type="Pfam" id="PF00808"/>
    </source>
</evidence>
<dbReference type="Pfam" id="PF00808">
    <property type="entry name" value="CBFD_NFYB_HMF"/>
    <property type="match status" value="1"/>
</dbReference>
<reference evidence="3" key="2">
    <citation type="journal article" date="2021" name="Sci. Data">
        <title>Chromosome-scale genome sequencing, assembly and annotation of six genomes from subfamily Leishmaniinae.</title>
        <authorList>
            <person name="Almutairi H."/>
            <person name="Urbaniak M.D."/>
            <person name="Bates M.D."/>
            <person name="Jariyapan N."/>
            <person name="Kwakye-Nuako G."/>
            <person name="Thomaz Soccol V."/>
            <person name="Al-Salem W.S."/>
            <person name="Dillon R.J."/>
            <person name="Bates P.A."/>
            <person name="Gatherer D."/>
        </authorList>
    </citation>
    <scope>NUCLEOTIDE SEQUENCE [LARGE SCALE GENOMIC DNA]</scope>
</reference>
<name>A0A836H534_9TRYP</name>
<proteinExistence type="predicted"/>
<sequence length="124" mass="12798">MSVGALQTSTHLFDESGQATLPVAHAGGGAPSVKVRSLAAGQVNRIVDGALPEGISVSRDARIALQKCATISLFYLACLGDANRKASGSARTTLNVQDIRGAMEAAGMAHLLPLMSTAPKRLRD</sequence>
<keyword evidence="3" id="KW-1185">Reference proteome</keyword>
<dbReference type="Gene3D" id="1.10.20.10">
    <property type="entry name" value="Histone, subunit A"/>
    <property type="match status" value="1"/>
</dbReference>
<dbReference type="InterPro" id="IPR009072">
    <property type="entry name" value="Histone-fold"/>
</dbReference>
<gene>
    <name evidence="2" type="ORF">LSCM4_02867</name>
</gene>
<feature type="domain" description="Transcription factor CBF/NF-Y/archaeal histone" evidence="1">
    <location>
        <begin position="38"/>
        <end position="103"/>
    </location>
</feature>
<accession>A0A836H534</accession>
<dbReference type="CDD" id="cd22928">
    <property type="entry name" value="HFD_POLE3_DPB4"/>
    <property type="match status" value="1"/>
</dbReference>
<dbReference type="KEGG" id="loi:92358821"/>
<dbReference type="GO" id="GO:0046982">
    <property type="term" value="F:protein heterodimerization activity"/>
    <property type="evidence" value="ECO:0007669"/>
    <property type="project" value="InterPro"/>
</dbReference>
<dbReference type="SUPFAM" id="SSF47113">
    <property type="entry name" value="Histone-fold"/>
    <property type="match status" value="1"/>
</dbReference>
<dbReference type="EMBL" id="JAFHLR010000032">
    <property type="protein sequence ID" value="KAG5470173.1"/>
    <property type="molecule type" value="Genomic_DNA"/>
</dbReference>
<protein>
    <recommendedName>
        <fullName evidence="1">Transcription factor CBF/NF-Y/archaeal histone domain-containing protein</fullName>
    </recommendedName>
</protein>
<dbReference type="Proteomes" id="UP000674143">
    <property type="component" value="Unassembled WGS sequence"/>
</dbReference>
<dbReference type="AlphaFoldDB" id="A0A836H534"/>
<comment type="caution">
    <text evidence="2">The sequence shown here is derived from an EMBL/GenBank/DDBJ whole genome shotgun (WGS) entry which is preliminary data.</text>
</comment>
<evidence type="ECO:0000313" key="2">
    <source>
        <dbReference type="EMBL" id="KAG5470173.1"/>
    </source>
</evidence>
<dbReference type="GeneID" id="92358821"/>